<accession>A0ABP8SPS0</accession>
<feature type="region of interest" description="Disordered" evidence="1">
    <location>
        <begin position="1"/>
        <end position="59"/>
    </location>
</feature>
<reference evidence="3" key="1">
    <citation type="journal article" date="2019" name="Int. J. Syst. Evol. Microbiol.">
        <title>The Global Catalogue of Microorganisms (GCM) 10K type strain sequencing project: providing services to taxonomists for standard genome sequencing and annotation.</title>
        <authorList>
            <consortium name="The Broad Institute Genomics Platform"/>
            <consortium name="The Broad Institute Genome Sequencing Center for Infectious Disease"/>
            <person name="Wu L."/>
            <person name="Ma J."/>
        </authorList>
    </citation>
    <scope>NUCLEOTIDE SEQUENCE [LARGE SCALE GENOMIC DNA]</scope>
    <source>
        <strain evidence="3">JCM 3175</strain>
    </source>
</reference>
<evidence type="ECO:0000256" key="1">
    <source>
        <dbReference type="SAM" id="MobiDB-lite"/>
    </source>
</evidence>
<comment type="caution">
    <text evidence="2">The sequence shown here is derived from an EMBL/GenBank/DDBJ whole genome shotgun (WGS) entry which is preliminary data.</text>
</comment>
<organism evidence="2 3">
    <name type="scientific">Micromonospora coerulea</name>
    <dbReference type="NCBI Taxonomy" id="47856"/>
    <lineage>
        <taxon>Bacteria</taxon>
        <taxon>Bacillati</taxon>
        <taxon>Actinomycetota</taxon>
        <taxon>Actinomycetes</taxon>
        <taxon>Micromonosporales</taxon>
        <taxon>Micromonosporaceae</taxon>
        <taxon>Micromonospora</taxon>
    </lineage>
</organism>
<dbReference type="EMBL" id="BAABGU010000018">
    <property type="protein sequence ID" value="GAA4572096.1"/>
    <property type="molecule type" value="Genomic_DNA"/>
</dbReference>
<sequence length="59" mass="6411">MHPNPPRQDQGGRRNNHPTPRYDVHSAATTNAKTPTAKKTKSVNPVHAAQVKNQVSEGS</sequence>
<keyword evidence="3" id="KW-1185">Reference proteome</keyword>
<protein>
    <submittedName>
        <fullName evidence="2">Uncharacterized protein</fullName>
    </submittedName>
</protein>
<proteinExistence type="predicted"/>
<evidence type="ECO:0000313" key="2">
    <source>
        <dbReference type="EMBL" id="GAA4572096.1"/>
    </source>
</evidence>
<dbReference type="Proteomes" id="UP001500307">
    <property type="component" value="Unassembled WGS sequence"/>
</dbReference>
<gene>
    <name evidence="2" type="ORF">GCM10023176_34280</name>
</gene>
<evidence type="ECO:0000313" key="3">
    <source>
        <dbReference type="Proteomes" id="UP001500307"/>
    </source>
</evidence>
<name>A0ABP8SPS0_9ACTN</name>